<dbReference type="Proteomes" id="UP000032430">
    <property type="component" value="Chromosome I"/>
</dbReference>
<dbReference type="HOGENOM" id="CLU_026425_0_0_6"/>
<dbReference type="Pfam" id="PF19290">
    <property type="entry name" value="PmbA_TldD_2nd"/>
    <property type="match status" value="1"/>
</dbReference>
<dbReference type="AlphaFoldDB" id="A0A098G1Y8"/>
<dbReference type="InterPro" id="IPR036059">
    <property type="entry name" value="TldD/PmbA_sf"/>
</dbReference>
<dbReference type="GO" id="GO:0008237">
    <property type="term" value="F:metallopeptidase activity"/>
    <property type="evidence" value="ECO:0007669"/>
    <property type="project" value="InterPro"/>
</dbReference>
<dbReference type="KEGG" id="lfa:LFA_1054"/>
<dbReference type="InterPro" id="IPR035068">
    <property type="entry name" value="TldD/PmbA_N"/>
</dbReference>
<evidence type="ECO:0000259" key="4">
    <source>
        <dbReference type="Pfam" id="PF19290"/>
    </source>
</evidence>
<dbReference type="EMBL" id="LN614827">
    <property type="protein sequence ID" value="CEG56493.1"/>
    <property type="molecule type" value="Genomic_DNA"/>
</dbReference>
<dbReference type="SUPFAM" id="SSF111283">
    <property type="entry name" value="Putative modulator of DNA gyrase, PmbA/TldD"/>
    <property type="match status" value="1"/>
</dbReference>
<dbReference type="Gene3D" id="3.30.2290.10">
    <property type="entry name" value="PmbA/TldD superfamily"/>
    <property type="match status" value="1"/>
</dbReference>
<dbReference type="Pfam" id="PF19289">
    <property type="entry name" value="PmbA_TldD_3rd"/>
    <property type="match status" value="1"/>
</dbReference>
<dbReference type="RefSeq" id="WP_045095145.1">
    <property type="nucleotide sequence ID" value="NZ_LN614827.1"/>
</dbReference>
<dbReference type="InterPro" id="IPR002510">
    <property type="entry name" value="Metalloprtase-TldD/E_N"/>
</dbReference>
<dbReference type="GO" id="GO:0006508">
    <property type="term" value="P:proteolysis"/>
    <property type="evidence" value="ECO:0007669"/>
    <property type="project" value="InterPro"/>
</dbReference>
<dbReference type="STRING" id="1212491.LFA_1054"/>
<dbReference type="Pfam" id="PF01523">
    <property type="entry name" value="PmbA_TldD_1st"/>
    <property type="match status" value="1"/>
</dbReference>
<dbReference type="InterPro" id="IPR045570">
    <property type="entry name" value="Metalloprtase-TldD/E_cen_dom"/>
</dbReference>
<name>A0A098G1Y8_9GAMM</name>
<sequence>MQIKTQHNNSEVHKSTTELTRLMNDVLELAKKEGATNAAVAVNNDRGFSVDVRMGQVETVAFSEDKGVGLTIYIGQRKGSASSTDTSPAALELLVRAACDIARVSAEDPCFGLADKELMTKNHPDLDLYHPWNITPQEAIEMALQCESHALSLDKRIANSDGVSVSSYESHHAYANTYGGEGFIRSTRHSMSCSLIAKEGDEMQRDYDYTTVRDAQNLVGVHTIAQNAVDKAVSRLHAQQIKTQEAPVIFSNRVSSSLLSSFIGAISGSNLYRKNSFLLDSVGKQIFPEYIRIYEQPHLKGALGSSPFDAEGVSTRNNVFVEQGRVMQYVLGSYSARKMGLKTTANGDGVHNLTVDPTAGDVTELLQLMGTGLLVTELMGQGVNGITGDYSRGASGYWVENGVIQYPVDEITIASNLKDMFRMILAVGDDLNPNIATRCGSILIEKMMIAGK</sequence>
<protein>
    <submittedName>
        <fullName evidence="5">Protein PmbA</fullName>
    </submittedName>
</protein>
<organism evidence="5 6">
    <name type="scientific">Legionella fallonii LLAP-10</name>
    <dbReference type="NCBI Taxonomy" id="1212491"/>
    <lineage>
        <taxon>Bacteria</taxon>
        <taxon>Pseudomonadati</taxon>
        <taxon>Pseudomonadota</taxon>
        <taxon>Gammaproteobacteria</taxon>
        <taxon>Legionellales</taxon>
        <taxon>Legionellaceae</taxon>
        <taxon>Legionella</taxon>
    </lineage>
</organism>
<dbReference type="GO" id="GO:0005829">
    <property type="term" value="C:cytosol"/>
    <property type="evidence" value="ECO:0007669"/>
    <property type="project" value="TreeGrafter"/>
</dbReference>
<proteinExistence type="inferred from homology"/>
<dbReference type="PANTHER" id="PTHR43421:SF1">
    <property type="entry name" value="METALLOPROTEASE PMBA"/>
    <property type="match status" value="1"/>
</dbReference>
<dbReference type="NCBIfam" id="NF008268">
    <property type="entry name" value="PRK11040.1"/>
    <property type="match status" value="1"/>
</dbReference>
<feature type="domain" description="Metalloprotease TldD/E C-terminal" evidence="3">
    <location>
        <begin position="243"/>
        <end position="451"/>
    </location>
</feature>
<feature type="domain" description="Metalloprotease TldD/E central" evidence="4">
    <location>
        <begin position="129"/>
        <end position="236"/>
    </location>
</feature>
<reference evidence="6" key="1">
    <citation type="submission" date="2014-09" db="EMBL/GenBank/DDBJ databases">
        <authorList>
            <person name="Gomez-Valero L."/>
        </authorList>
    </citation>
    <scope>NUCLEOTIDE SEQUENCE [LARGE SCALE GENOMIC DNA]</scope>
    <source>
        <strain evidence="6">ATCC700992</strain>
    </source>
</reference>
<evidence type="ECO:0000259" key="3">
    <source>
        <dbReference type="Pfam" id="PF19289"/>
    </source>
</evidence>
<evidence type="ECO:0000256" key="1">
    <source>
        <dbReference type="ARBA" id="ARBA00005836"/>
    </source>
</evidence>
<dbReference type="PANTHER" id="PTHR43421">
    <property type="entry name" value="METALLOPROTEASE PMBA"/>
    <property type="match status" value="1"/>
</dbReference>
<keyword evidence="6" id="KW-1185">Reference proteome</keyword>
<evidence type="ECO:0000313" key="5">
    <source>
        <dbReference type="EMBL" id="CEG56493.1"/>
    </source>
</evidence>
<gene>
    <name evidence="5" type="primary">pmbA</name>
    <name evidence="5" type="ORF">LFA_1054</name>
</gene>
<evidence type="ECO:0000259" key="2">
    <source>
        <dbReference type="Pfam" id="PF01523"/>
    </source>
</evidence>
<feature type="domain" description="Metalloprotease TldD/E N-terminal" evidence="2">
    <location>
        <begin position="38"/>
        <end position="102"/>
    </location>
</feature>
<dbReference type="InterPro" id="IPR045569">
    <property type="entry name" value="Metalloprtase-TldD/E_C"/>
</dbReference>
<accession>A0A098G1Y8</accession>
<comment type="similarity">
    <text evidence="1">Belongs to the peptidase U62 family.</text>
</comment>
<evidence type="ECO:0000313" key="6">
    <source>
        <dbReference type="Proteomes" id="UP000032430"/>
    </source>
</evidence>
<dbReference type="InterPro" id="IPR047657">
    <property type="entry name" value="PmbA"/>
</dbReference>